<sequence>MTRTFRIGVIGLGLVATEHLAAYAKLDNVTIASVCDVRDAVAADWGARLSAEAFTDYRALLAKGGIDLVLVLTPASSHRPIVEAAAAAGIHILCEKPLAVTLEDGEAMVAACTRHGVKLFYGSIYRYLPAVRTAYGLIREGAIGDIQLMSEQMIGGNGAARYRQLDPSHYPDGGPGGAGMGLVDHGIHLIDVFSWYAGAAPIHVSGSGQISGKPLQSEYLVMTFPSGVMGHLLYNAGTYTAALPNEGMFSGGMSWLTDGSLAPAGTWLGEPGSIAIYGTTGTLRIFHFANALFLNTGNGPRQIPLEGRPCPDHFATQLEDCLDAIAHDRAPAIGGEDALHALRTLGAAYA</sequence>
<dbReference type="SUPFAM" id="SSF55347">
    <property type="entry name" value="Glyceraldehyde-3-phosphate dehydrogenase-like, C-terminal domain"/>
    <property type="match status" value="1"/>
</dbReference>
<dbReference type="Gene3D" id="3.40.50.720">
    <property type="entry name" value="NAD(P)-binding Rossmann-like Domain"/>
    <property type="match status" value="1"/>
</dbReference>
<keyword evidence="5" id="KW-1185">Reference proteome</keyword>
<dbReference type="Pfam" id="PF01408">
    <property type="entry name" value="GFO_IDH_MocA"/>
    <property type="match status" value="1"/>
</dbReference>
<gene>
    <name evidence="4" type="ORF">H3Z74_06430</name>
</gene>
<dbReference type="GO" id="GO:0016491">
    <property type="term" value="F:oxidoreductase activity"/>
    <property type="evidence" value="ECO:0007669"/>
    <property type="project" value="UniProtKB-KW"/>
</dbReference>
<feature type="domain" description="GFO/IDH/MocA-like oxidoreductase" evidence="3">
    <location>
        <begin position="131"/>
        <end position="283"/>
    </location>
</feature>
<accession>A0A7H0LMB7</accession>
<evidence type="ECO:0000259" key="3">
    <source>
        <dbReference type="Pfam" id="PF22725"/>
    </source>
</evidence>
<dbReference type="InterPro" id="IPR050463">
    <property type="entry name" value="Gfo/Idh/MocA_oxidrdct_glycsds"/>
</dbReference>
<name>A0A7H0LMB7_9SPHN</name>
<protein>
    <submittedName>
        <fullName evidence="4">Gfo/Idh/MocA family oxidoreductase</fullName>
    </submittedName>
</protein>
<organism evidence="4 5">
    <name type="scientific">Sphingomonas alpina</name>
    <dbReference type="NCBI Taxonomy" id="653931"/>
    <lineage>
        <taxon>Bacteria</taxon>
        <taxon>Pseudomonadati</taxon>
        <taxon>Pseudomonadota</taxon>
        <taxon>Alphaproteobacteria</taxon>
        <taxon>Sphingomonadales</taxon>
        <taxon>Sphingomonadaceae</taxon>
        <taxon>Sphingomonas</taxon>
    </lineage>
</organism>
<dbReference type="InterPro" id="IPR036291">
    <property type="entry name" value="NAD(P)-bd_dom_sf"/>
</dbReference>
<dbReference type="RefSeq" id="WP_187763110.1">
    <property type="nucleotide sequence ID" value="NZ_CP061038.1"/>
</dbReference>
<evidence type="ECO:0000313" key="5">
    <source>
        <dbReference type="Proteomes" id="UP000516148"/>
    </source>
</evidence>
<evidence type="ECO:0000256" key="1">
    <source>
        <dbReference type="ARBA" id="ARBA00023002"/>
    </source>
</evidence>
<evidence type="ECO:0000313" key="4">
    <source>
        <dbReference type="EMBL" id="QNQ10820.1"/>
    </source>
</evidence>
<proteinExistence type="predicted"/>
<evidence type="ECO:0000259" key="2">
    <source>
        <dbReference type="Pfam" id="PF01408"/>
    </source>
</evidence>
<dbReference type="GO" id="GO:0000166">
    <property type="term" value="F:nucleotide binding"/>
    <property type="evidence" value="ECO:0007669"/>
    <property type="project" value="InterPro"/>
</dbReference>
<dbReference type="PANTHER" id="PTHR43818">
    <property type="entry name" value="BCDNA.GH03377"/>
    <property type="match status" value="1"/>
</dbReference>
<dbReference type="AlphaFoldDB" id="A0A7H0LMB7"/>
<dbReference type="PANTHER" id="PTHR43818:SF11">
    <property type="entry name" value="BCDNA.GH03377"/>
    <property type="match status" value="1"/>
</dbReference>
<dbReference type="Proteomes" id="UP000516148">
    <property type="component" value="Chromosome"/>
</dbReference>
<dbReference type="InterPro" id="IPR000683">
    <property type="entry name" value="Gfo/Idh/MocA-like_OxRdtase_N"/>
</dbReference>
<keyword evidence="1" id="KW-0560">Oxidoreductase</keyword>
<dbReference type="Gene3D" id="3.30.360.10">
    <property type="entry name" value="Dihydrodipicolinate Reductase, domain 2"/>
    <property type="match status" value="1"/>
</dbReference>
<dbReference type="EMBL" id="CP061038">
    <property type="protein sequence ID" value="QNQ10820.1"/>
    <property type="molecule type" value="Genomic_DNA"/>
</dbReference>
<dbReference type="InterPro" id="IPR055170">
    <property type="entry name" value="GFO_IDH_MocA-like_dom"/>
</dbReference>
<dbReference type="KEGG" id="spap:H3Z74_06430"/>
<dbReference type="SUPFAM" id="SSF51735">
    <property type="entry name" value="NAD(P)-binding Rossmann-fold domains"/>
    <property type="match status" value="1"/>
</dbReference>
<feature type="domain" description="Gfo/Idh/MocA-like oxidoreductase N-terminal" evidence="2">
    <location>
        <begin position="5"/>
        <end position="122"/>
    </location>
</feature>
<reference evidence="4 5" key="1">
    <citation type="submission" date="2020-09" db="EMBL/GenBank/DDBJ databases">
        <title>Sphingomonas sp., a new species isolated from pork steak.</title>
        <authorList>
            <person name="Heidler von Heilborn D."/>
        </authorList>
    </citation>
    <scope>NUCLEOTIDE SEQUENCE [LARGE SCALE GENOMIC DNA]</scope>
    <source>
        <strain evidence="5">S8-3T</strain>
    </source>
</reference>
<dbReference type="Pfam" id="PF22725">
    <property type="entry name" value="GFO_IDH_MocA_C3"/>
    <property type="match status" value="1"/>
</dbReference>